<dbReference type="PANTHER" id="PTHR47459:SF3">
    <property type="entry name" value="OS03G0149400 PROTEIN"/>
    <property type="match status" value="1"/>
</dbReference>
<dbReference type="AlphaFoldDB" id="A0A835QU19"/>
<dbReference type="InterPro" id="IPR011990">
    <property type="entry name" value="TPR-like_helical_dom_sf"/>
</dbReference>
<dbReference type="Pfam" id="PF13424">
    <property type="entry name" value="TPR_12"/>
    <property type="match status" value="1"/>
</dbReference>
<dbReference type="OrthoDB" id="626167at2759"/>
<evidence type="ECO:0000313" key="1">
    <source>
        <dbReference type="EMBL" id="KAG0477868.1"/>
    </source>
</evidence>
<gene>
    <name evidence="1" type="ORF">HPP92_012587</name>
</gene>
<proteinExistence type="predicted"/>
<dbReference type="EMBL" id="JADCNM010000006">
    <property type="protein sequence ID" value="KAG0477868.1"/>
    <property type="molecule type" value="Genomic_DNA"/>
</dbReference>
<evidence type="ECO:0000313" key="2">
    <source>
        <dbReference type="Proteomes" id="UP000639772"/>
    </source>
</evidence>
<dbReference type="SMART" id="SM00028">
    <property type="entry name" value="TPR"/>
    <property type="match status" value="7"/>
</dbReference>
<dbReference type="Gene3D" id="1.25.40.10">
    <property type="entry name" value="Tetratricopeptide repeat domain"/>
    <property type="match status" value="3"/>
</dbReference>
<dbReference type="Proteomes" id="UP000639772">
    <property type="component" value="Chromosome 6"/>
</dbReference>
<comment type="caution">
    <text evidence="1">The sequence shown here is derived from an EMBL/GenBank/DDBJ whole genome shotgun (WGS) entry which is preliminary data.</text>
</comment>
<evidence type="ECO:0008006" key="3">
    <source>
        <dbReference type="Google" id="ProtNLM"/>
    </source>
</evidence>
<accession>A0A835QU19</accession>
<name>A0A835QU19_VANPL</name>
<dbReference type="InterPro" id="IPR019734">
    <property type="entry name" value="TPR_rpt"/>
</dbReference>
<reference evidence="1 2" key="1">
    <citation type="journal article" date="2020" name="Nat. Food">
        <title>A phased Vanilla planifolia genome enables genetic improvement of flavour and production.</title>
        <authorList>
            <person name="Hasing T."/>
            <person name="Tang H."/>
            <person name="Brym M."/>
            <person name="Khazi F."/>
            <person name="Huang T."/>
            <person name="Chambers A.H."/>
        </authorList>
    </citation>
    <scope>NUCLEOTIDE SEQUENCE [LARGE SCALE GENOMIC DNA]</scope>
    <source>
        <tissue evidence="1">Leaf</tissue>
    </source>
</reference>
<dbReference type="SUPFAM" id="SSF48452">
    <property type="entry name" value="TPR-like"/>
    <property type="match status" value="3"/>
</dbReference>
<sequence length="618" mass="69035">MVFLSASMRGAITNSLLSKYFRSTSFSRNVISLFHCQPPEIPLVKPSTCANFFLLSPPFFHFVIPTQWFFLRPVQTLSNYSMQSLLKSQLVDHEKDIDSNTTIEELKTAIEALQASLDEDDLRLGLACLKVGQHMYMNACNELEEALSFAIKALEILGRKEGGILQLVKALHLVGSISYKMKKYDASLDSLETAYQILGDSKEEGLVGGQFDSERISILLELSNTKAAMGRRWEALSNLQKSLDMHLLILEPDSLELGRACKDVAEAYAGVLEFDKALPLCLKALNIFEAKLGKDCEEVLQIRQLLGAIYIGLGENDKALVQNELCRELLQSLDLETKLLDMEIEAANIQISLGRLDEAISSLKSVILKAVRGSDTRALAFVSMAKALLNQERFGDAKGCLDMSVDILNMVESTSSGKVEALLEVSMLYEMMNEFETAISLMKKTLSLLEKVPEEQQLLGSVFARMGWLLLLTGRVQHAVPSLETALEKLKDSFGPKHFGLGFVYKHLGQAYLEMEKRELALQMFLLAREIMDTSFGPNHEDSIDTCQCIANAYGMIQSYEPAMQFQQEVIDRWETHGPDARDELRESVRLLHQLKKKAQGSPSAVFPANCLPQPLQK</sequence>
<dbReference type="PANTHER" id="PTHR47459">
    <property type="entry name" value="KINESIN LIGHT CHAIN-RELATED"/>
    <property type="match status" value="1"/>
</dbReference>
<protein>
    <recommendedName>
        <fullName evidence="3">Nephrocystin-3</fullName>
    </recommendedName>
</protein>
<organism evidence="1 2">
    <name type="scientific">Vanilla planifolia</name>
    <name type="common">Vanilla</name>
    <dbReference type="NCBI Taxonomy" id="51239"/>
    <lineage>
        <taxon>Eukaryota</taxon>
        <taxon>Viridiplantae</taxon>
        <taxon>Streptophyta</taxon>
        <taxon>Embryophyta</taxon>
        <taxon>Tracheophyta</taxon>
        <taxon>Spermatophyta</taxon>
        <taxon>Magnoliopsida</taxon>
        <taxon>Liliopsida</taxon>
        <taxon>Asparagales</taxon>
        <taxon>Orchidaceae</taxon>
        <taxon>Vanilloideae</taxon>
        <taxon>Vanilleae</taxon>
        <taxon>Vanilla</taxon>
    </lineage>
</organism>